<sequence length="161" mass="17656">MLSSLVSERGTQRLLGKRTRVLKPRVFSPTASALAVACQTSPLIFAFLPASAFVYPRRQDPTVKSERKTSGSRFSSRCCVSQCHLLSSQRQLDVVTDFLGMSKYLAVGLLDHMKMPDYISSATSESSSCSTPSLALNIVDRCLDSQKDKLQCILKDSSTVN</sequence>
<organism evidence="1">
    <name type="scientific">Homo sapiens</name>
    <name type="common">Human</name>
    <dbReference type="NCBI Taxonomy" id="9606"/>
    <lineage>
        <taxon>Eukaryota</taxon>
        <taxon>Metazoa</taxon>
        <taxon>Chordata</taxon>
        <taxon>Craniata</taxon>
        <taxon>Vertebrata</taxon>
        <taxon>Euteleostomi</taxon>
        <taxon>Mammalia</taxon>
        <taxon>Eutheria</taxon>
        <taxon>Euarchontoglires</taxon>
        <taxon>Primates</taxon>
        <taxon>Haplorrhini</taxon>
        <taxon>Catarrhini</taxon>
        <taxon>Hominidae</taxon>
        <taxon>Homo</taxon>
    </lineage>
</organism>
<protein>
    <submittedName>
        <fullName evidence="1">cDNA FLJ34503 fis, clone HLUNG2005738</fullName>
    </submittedName>
</protein>
<accession>Q8NAY8</accession>
<reference evidence="1" key="1">
    <citation type="journal article" date="2004" name="Nat. Genet.">
        <title>Complete sequencing and characterization of 21,243 full-length human cDNAs.</title>
        <authorList>
            <person name="Ota T."/>
            <person name="Suzuki Y."/>
            <person name="Nishikawa T."/>
            <person name="Otsuki T."/>
            <person name="Sugiyama T."/>
            <person name="Irie R."/>
            <person name="Wakamatsu A."/>
            <person name="Hayashi K."/>
            <person name="Sato H."/>
            <person name="Nagai K."/>
            <person name="Kimura K."/>
            <person name="Makita H."/>
            <person name="Sekine M."/>
            <person name="Obayashi M."/>
            <person name="Nishi T."/>
            <person name="Shibahara T."/>
            <person name="Tanaka T."/>
            <person name="Ishii S."/>
            <person name="Yamamoto J."/>
            <person name="Saito K."/>
            <person name="Kawai Y."/>
            <person name="Isono Y."/>
            <person name="Nakamura Y."/>
            <person name="Nagahari K."/>
            <person name="Murakami K."/>
            <person name="Yasuda T."/>
            <person name="Iwayanagi T."/>
            <person name="Wagatsuma M."/>
            <person name="Shiratori A."/>
            <person name="Sudo H."/>
            <person name="Hosoiri T."/>
            <person name="Kaku Y."/>
            <person name="Kodaira H."/>
            <person name="Kondo H."/>
            <person name="Sugawara M."/>
            <person name="Takahashi M."/>
            <person name="Kanda K."/>
            <person name="Yokoi T."/>
            <person name="Furuya T."/>
            <person name="Kikkawa E."/>
            <person name="Omura Y."/>
            <person name="Abe K."/>
            <person name="Kamihara K."/>
            <person name="Katsuta N."/>
            <person name="Sato K."/>
            <person name="Tanikawa M."/>
            <person name="Yamazaki M."/>
            <person name="Ninomiya K."/>
            <person name="Ishibashi T."/>
            <person name="Yamashita H."/>
            <person name="Murakawa K."/>
            <person name="Fujimori K."/>
            <person name="Tanai H."/>
            <person name="Kimata M."/>
            <person name="Watanabe M."/>
            <person name="Hiraoka S."/>
            <person name="Chiba Y."/>
            <person name="Ishida S."/>
            <person name="Ono Y."/>
            <person name="Takiguchi S."/>
            <person name="Watanabe S."/>
            <person name="Yosida M."/>
            <person name="Hotuta T."/>
            <person name="Kusano J."/>
            <person name="Kanehori K."/>
            <person name="Takahashi-Fujii A."/>
            <person name="Hara H."/>
            <person name="Tanase T."/>
            <person name="Nomura Y."/>
            <person name="Togiya S."/>
            <person name="Komai F."/>
            <person name="Hara R."/>
            <person name="Takeuchi K."/>
            <person name="Arita M."/>
            <person name="Imose N."/>
            <person name="Musashino K."/>
            <person name="Yuuki H."/>
            <person name="Oshima A."/>
            <person name="Sasaki N."/>
            <person name="Aotsuka S."/>
            <person name="Yoshikawa Y."/>
            <person name="Matsunawa H."/>
            <person name="Ichihara T."/>
            <person name="Shiohata N."/>
            <person name="Sano S."/>
            <person name="Moriya S."/>
            <person name="Momiyama H."/>
            <person name="Satoh N."/>
            <person name="Takami S."/>
            <person name="Terashima Y."/>
            <person name="Suzuki O."/>
            <person name="Nakagawa S."/>
            <person name="Senoh A."/>
            <person name="Mizoguchi H."/>
            <person name="Goto Y."/>
            <person name="Shimizu F."/>
            <person name="Wakebe H."/>
            <person name="Hishigaki H."/>
            <person name="Watanabe T."/>
            <person name="Sugiyama A."/>
            <person name="Takemoto M."/>
            <person name="Kawakami B."/>
            <person name="Yamazaki M."/>
            <person name="Watanabe K."/>
            <person name="Kumagai A."/>
            <person name="Itakura S."/>
            <person name="Fukuzumi Y."/>
            <person name="Fujimori Y."/>
            <person name="Komiyama M."/>
            <person name="Tashiro H."/>
            <person name="Tanigami A."/>
            <person name="Fujiwara T."/>
            <person name="Ono T."/>
            <person name="Yamada K."/>
            <person name="Fujii Y."/>
            <person name="Ozaki K."/>
            <person name="Hirao M."/>
            <person name="Ohmori Y."/>
            <person name="Kawabata A."/>
            <person name="Hikiji T."/>
            <person name="Kobatake N."/>
            <person name="Inagaki H."/>
            <person name="Ikema Y."/>
            <person name="Okamoto S."/>
            <person name="Okitani R."/>
            <person name="Kawakami T."/>
            <person name="Noguchi S."/>
            <person name="Itoh T."/>
            <person name="Shigeta K."/>
            <person name="Senba T."/>
            <person name="Matsumura K."/>
            <person name="Nakajima Y."/>
            <person name="Mizuno T."/>
            <person name="Morinaga M."/>
            <person name="Sasaki M."/>
            <person name="Togashi T."/>
            <person name="Oyama M."/>
            <person name="Hata H."/>
            <person name="Watanabe M."/>
            <person name="Komatsu T."/>
            <person name="Mizushima-Sugano J."/>
            <person name="Satoh T."/>
            <person name="Shirai Y."/>
            <person name="Takahashi Y."/>
            <person name="Nakagawa K."/>
            <person name="Okumura K."/>
            <person name="Nagase T."/>
            <person name="Nomura N."/>
            <person name="Kikuchi H."/>
            <person name="Masuho Y."/>
            <person name="Yamashita R."/>
            <person name="Nakai K."/>
            <person name="Yada T."/>
            <person name="Nakamura Y."/>
            <person name="Ohara O."/>
            <person name="Isogai T."/>
            <person name="Sugano S."/>
        </authorList>
    </citation>
    <scope>NUCLEOTIDE SEQUENCE</scope>
    <source>
        <tissue evidence="1">Lung</tissue>
    </source>
</reference>
<evidence type="ECO:0000313" key="1">
    <source>
        <dbReference type="EMBL" id="BAC03756.1"/>
    </source>
</evidence>
<dbReference type="EMBL" id="AK091822">
    <property type="protein sequence ID" value="BAC03756.1"/>
    <property type="molecule type" value="mRNA"/>
</dbReference>
<dbReference type="AlphaFoldDB" id="Q8NAY8"/>
<proteinExistence type="evidence at transcript level"/>
<name>Q8NAY8_HUMAN</name>